<dbReference type="Gene3D" id="3.90.180.10">
    <property type="entry name" value="Medium-chain alcohol dehydrogenases, catalytic domain"/>
    <property type="match status" value="1"/>
</dbReference>
<dbReference type="EMBL" id="FTOE01000001">
    <property type="protein sequence ID" value="SIS39845.1"/>
    <property type="molecule type" value="Genomic_DNA"/>
</dbReference>
<dbReference type="SMART" id="SM00829">
    <property type="entry name" value="PKS_ER"/>
    <property type="match status" value="1"/>
</dbReference>
<evidence type="ECO:0000313" key="2">
    <source>
        <dbReference type="EMBL" id="SIS39845.1"/>
    </source>
</evidence>
<dbReference type="AlphaFoldDB" id="A0A1N7IRW1"/>
<dbReference type="Gene3D" id="3.40.50.720">
    <property type="entry name" value="NAD(P)-binding Rossmann-like Domain"/>
    <property type="match status" value="1"/>
</dbReference>
<evidence type="ECO:0000259" key="1">
    <source>
        <dbReference type="SMART" id="SM00829"/>
    </source>
</evidence>
<accession>A0A1N7IRW1</accession>
<dbReference type="OrthoDB" id="9785812at2"/>
<dbReference type="SUPFAM" id="SSF51735">
    <property type="entry name" value="NAD(P)-binding Rossmann-fold domains"/>
    <property type="match status" value="1"/>
</dbReference>
<dbReference type="STRING" id="619304.SAMN05421760_10132"/>
<dbReference type="InterPro" id="IPR020843">
    <property type="entry name" value="ER"/>
</dbReference>
<protein>
    <submittedName>
        <fullName evidence="2">NADPH2:quinone reductase</fullName>
    </submittedName>
</protein>
<keyword evidence="3" id="KW-1185">Reference proteome</keyword>
<sequence>MKAIRIHTFGGPEAIVYENVAEPQLKAGEVLVKTAAAGVNPIDWKTCSGGGAAAFIGDLPFTPGWEFSGQVIACGADVSGFESGDRVFGFVRFPEAAGCYAEEIAVPAEQICLLPPSCDAIEAAGLALAGLTAWQALFDKGGLHAKQRVLILAAAGGVGHLAVQLAKWKGATVIGTASAANHDFIKDLGCDQVIDYTSQHVAEMVSDVDVVIDGVGGKTGIDALACLKATGTFVTLPSNTKDEIIAAGEVLGLKVLPLRVEPNAAQLRLLAELNAQQRVRLNIAATYPLEQAADAFRDIASGHTQGKVILTV</sequence>
<dbReference type="Proteomes" id="UP000185999">
    <property type="component" value="Unassembled WGS sequence"/>
</dbReference>
<dbReference type="PANTHER" id="PTHR11695:SF294">
    <property type="entry name" value="RETICULON-4-INTERACTING PROTEIN 1, MITOCHONDRIAL"/>
    <property type="match status" value="1"/>
</dbReference>
<proteinExistence type="predicted"/>
<dbReference type="InterPro" id="IPR036291">
    <property type="entry name" value="NAD(P)-bd_dom_sf"/>
</dbReference>
<dbReference type="SUPFAM" id="SSF50129">
    <property type="entry name" value="GroES-like"/>
    <property type="match status" value="1"/>
</dbReference>
<dbReference type="RefSeq" id="WP_054339675.1">
    <property type="nucleotide sequence ID" value="NZ_FTOE01000001.1"/>
</dbReference>
<dbReference type="GO" id="GO:0016491">
    <property type="term" value="F:oxidoreductase activity"/>
    <property type="evidence" value="ECO:0007669"/>
    <property type="project" value="InterPro"/>
</dbReference>
<gene>
    <name evidence="2" type="ORF">SAMN05421760_10132</name>
</gene>
<dbReference type="Pfam" id="PF13602">
    <property type="entry name" value="ADH_zinc_N_2"/>
    <property type="match status" value="1"/>
</dbReference>
<dbReference type="Pfam" id="PF08240">
    <property type="entry name" value="ADH_N"/>
    <property type="match status" value="1"/>
</dbReference>
<dbReference type="CDD" id="cd05289">
    <property type="entry name" value="MDR_like_2"/>
    <property type="match status" value="1"/>
</dbReference>
<dbReference type="InterPro" id="IPR050700">
    <property type="entry name" value="YIM1/Zinc_Alcohol_DH_Fams"/>
</dbReference>
<name>A0A1N7IRW1_9GAMM</name>
<dbReference type="InterPro" id="IPR013154">
    <property type="entry name" value="ADH-like_N"/>
</dbReference>
<feature type="domain" description="Enoyl reductase (ER)" evidence="1">
    <location>
        <begin position="10"/>
        <end position="310"/>
    </location>
</feature>
<evidence type="ECO:0000313" key="3">
    <source>
        <dbReference type="Proteomes" id="UP000185999"/>
    </source>
</evidence>
<organism evidence="2 3">
    <name type="scientific">Neptunomonas antarctica</name>
    <dbReference type="NCBI Taxonomy" id="619304"/>
    <lineage>
        <taxon>Bacteria</taxon>
        <taxon>Pseudomonadati</taxon>
        <taxon>Pseudomonadota</taxon>
        <taxon>Gammaproteobacteria</taxon>
        <taxon>Oceanospirillales</taxon>
        <taxon>Oceanospirillaceae</taxon>
        <taxon>Neptunomonas</taxon>
    </lineage>
</organism>
<reference evidence="3" key="1">
    <citation type="submission" date="2017-01" db="EMBL/GenBank/DDBJ databases">
        <authorList>
            <person name="Varghese N."/>
            <person name="Submissions S."/>
        </authorList>
    </citation>
    <scope>NUCLEOTIDE SEQUENCE [LARGE SCALE GENOMIC DNA]</scope>
    <source>
        <strain evidence="3">DSM 22306</strain>
    </source>
</reference>
<dbReference type="PANTHER" id="PTHR11695">
    <property type="entry name" value="ALCOHOL DEHYDROGENASE RELATED"/>
    <property type="match status" value="1"/>
</dbReference>
<dbReference type="InterPro" id="IPR011032">
    <property type="entry name" value="GroES-like_sf"/>
</dbReference>